<proteinExistence type="predicted"/>
<name>A0A7N0TU49_KALFE</name>
<reference evidence="3" key="1">
    <citation type="submission" date="2021-01" db="UniProtKB">
        <authorList>
            <consortium name="EnsemblPlants"/>
        </authorList>
    </citation>
    <scope>IDENTIFICATION</scope>
</reference>
<dbReference type="Gramene" id="Kaladp0045s0113.1.v1.1">
    <property type="protein sequence ID" value="Kaladp0045s0113.1.v1.1.CDS.1"/>
    <property type="gene ID" value="Kaladp0045s0113.v1.1"/>
</dbReference>
<dbReference type="Proteomes" id="UP000594263">
    <property type="component" value="Unplaced"/>
</dbReference>
<evidence type="ECO:0000256" key="1">
    <source>
        <dbReference type="SAM" id="MobiDB-lite"/>
    </source>
</evidence>
<dbReference type="PANTHER" id="PTHR33143">
    <property type="entry name" value="F16F4.1 PROTEIN-RELATED"/>
    <property type="match status" value="1"/>
</dbReference>
<dbReference type="InterPro" id="IPR008889">
    <property type="entry name" value="VQ"/>
</dbReference>
<dbReference type="Pfam" id="PF05678">
    <property type="entry name" value="VQ"/>
    <property type="match status" value="1"/>
</dbReference>
<feature type="compositionally biased region" description="Polar residues" evidence="1">
    <location>
        <begin position="1"/>
        <end position="16"/>
    </location>
</feature>
<feature type="domain" description="VQ" evidence="2">
    <location>
        <begin position="56"/>
        <end position="78"/>
    </location>
</feature>
<feature type="region of interest" description="Disordered" evidence="1">
    <location>
        <begin position="1"/>
        <end position="24"/>
    </location>
</feature>
<accession>A0A7N0TU49</accession>
<dbReference type="PANTHER" id="PTHR33143:SF64">
    <property type="entry name" value="VQ MOTIF PROTEIN"/>
    <property type="match status" value="1"/>
</dbReference>
<organism evidence="3 4">
    <name type="scientific">Kalanchoe fedtschenkoi</name>
    <name type="common">Lavender scallops</name>
    <name type="synonym">South American air plant</name>
    <dbReference type="NCBI Taxonomy" id="63787"/>
    <lineage>
        <taxon>Eukaryota</taxon>
        <taxon>Viridiplantae</taxon>
        <taxon>Streptophyta</taxon>
        <taxon>Embryophyta</taxon>
        <taxon>Tracheophyta</taxon>
        <taxon>Spermatophyta</taxon>
        <taxon>Magnoliopsida</taxon>
        <taxon>eudicotyledons</taxon>
        <taxon>Gunneridae</taxon>
        <taxon>Pentapetalae</taxon>
        <taxon>Saxifragales</taxon>
        <taxon>Crassulaceae</taxon>
        <taxon>Kalanchoe</taxon>
    </lineage>
</organism>
<evidence type="ECO:0000313" key="4">
    <source>
        <dbReference type="Proteomes" id="UP000594263"/>
    </source>
</evidence>
<evidence type="ECO:0000313" key="3">
    <source>
        <dbReference type="EnsemblPlants" id="Kaladp0045s0113.1.v1.1.CDS.1"/>
    </source>
</evidence>
<sequence>MGSTPPFSKNNNQNNVMCPPPSPSTSTMLWKKVNRCSQLIKKPPPQQHRHPVIIYTHSPKVIHTKPQDFMALVQKLTGHAASECTTLQNPPTSHHRNLPMSCCNNADEEKKKVAPLKNNNCSNMVGAGLLMDDTDNSSVTEDRPDGGLPPLFDPPAVQPNYDSFPFFTNDYADNQNIDFPLMINNSKPVKFNNSYNHNDVSNGSVCYSTDAVAISPLDFTSSNNASSLWSSSLSIEAMREFSNSFTDFS</sequence>
<protein>
    <recommendedName>
        <fullName evidence="2">VQ domain-containing protein</fullName>
    </recommendedName>
</protein>
<dbReference type="InterPro" id="IPR039607">
    <property type="entry name" value="VQ_8/17/18/20/21/25"/>
</dbReference>
<keyword evidence="4" id="KW-1185">Reference proteome</keyword>
<dbReference type="EnsemblPlants" id="Kaladp0045s0113.1.v1.1">
    <property type="protein sequence ID" value="Kaladp0045s0113.1.v1.1.CDS.1"/>
    <property type="gene ID" value="Kaladp0045s0113.v1.1"/>
</dbReference>
<evidence type="ECO:0000259" key="2">
    <source>
        <dbReference type="Pfam" id="PF05678"/>
    </source>
</evidence>
<dbReference type="AlphaFoldDB" id="A0A7N0TU49"/>
<dbReference type="GO" id="GO:0005634">
    <property type="term" value="C:nucleus"/>
    <property type="evidence" value="ECO:0007669"/>
    <property type="project" value="TreeGrafter"/>
</dbReference>